<sequence length="225" mass="24096">MHAFRFREPPQEPQPDLLLPERRQPVRRSLVGADVVDADFITVIDGPRRSFTERRCEAKGFHRRPEPAWATAPIEPRLTFAQLASHLLGSSSGRLFSGILAAICLAVFAAGGALSTLLAEPATAIASTHPLDIDHVTLTSHDANGMRVLGINAIVQNRSQSEQSVPPIRADLTLDGTVVGSVLVATPSGSIKPGQSRGMSARIPYAGGKLPKLKLFFDQTAAHSL</sequence>
<protein>
    <recommendedName>
        <fullName evidence="4">DUF3426 domain-containing protein</fullName>
    </recommendedName>
</protein>
<reference evidence="2 3" key="1">
    <citation type="submission" date="2021-03" db="EMBL/GenBank/DDBJ databases">
        <title>Genomic Encyclopedia of Type Strains, Phase IV (KMG-IV): sequencing the most valuable type-strain genomes for metagenomic binning, comparative biology and taxonomic classification.</title>
        <authorList>
            <person name="Goeker M."/>
        </authorList>
    </citation>
    <scope>NUCLEOTIDE SEQUENCE [LARGE SCALE GENOMIC DNA]</scope>
    <source>
        <strain evidence="2 3">DSM 21600</strain>
    </source>
</reference>
<keyword evidence="1" id="KW-1133">Transmembrane helix</keyword>
<keyword evidence="3" id="KW-1185">Reference proteome</keyword>
<evidence type="ECO:0000256" key="1">
    <source>
        <dbReference type="SAM" id="Phobius"/>
    </source>
</evidence>
<feature type="transmembrane region" description="Helical" evidence="1">
    <location>
        <begin position="95"/>
        <end position="119"/>
    </location>
</feature>
<organism evidence="2 3">
    <name type="scientific">Rhizobium halophytocola</name>
    <dbReference type="NCBI Taxonomy" id="735519"/>
    <lineage>
        <taxon>Bacteria</taxon>
        <taxon>Pseudomonadati</taxon>
        <taxon>Pseudomonadota</taxon>
        <taxon>Alphaproteobacteria</taxon>
        <taxon>Hyphomicrobiales</taxon>
        <taxon>Rhizobiaceae</taxon>
        <taxon>Rhizobium/Agrobacterium group</taxon>
        <taxon>Rhizobium</taxon>
    </lineage>
</organism>
<dbReference type="EMBL" id="JAGGJU010000010">
    <property type="protein sequence ID" value="MBP1852173.1"/>
    <property type="molecule type" value="Genomic_DNA"/>
</dbReference>
<evidence type="ECO:0000313" key="3">
    <source>
        <dbReference type="Proteomes" id="UP000759443"/>
    </source>
</evidence>
<evidence type="ECO:0000313" key="2">
    <source>
        <dbReference type="EMBL" id="MBP1852173.1"/>
    </source>
</evidence>
<accession>A0ABS4E2K7</accession>
<gene>
    <name evidence="2" type="ORF">J2Z17_003628</name>
</gene>
<evidence type="ECO:0008006" key="4">
    <source>
        <dbReference type="Google" id="ProtNLM"/>
    </source>
</evidence>
<name>A0ABS4E2K7_9HYPH</name>
<proteinExistence type="predicted"/>
<comment type="caution">
    <text evidence="2">The sequence shown here is derived from an EMBL/GenBank/DDBJ whole genome shotgun (WGS) entry which is preliminary data.</text>
</comment>
<keyword evidence="1" id="KW-0472">Membrane</keyword>
<dbReference type="Proteomes" id="UP000759443">
    <property type="component" value="Unassembled WGS sequence"/>
</dbReference>
<keyword evidence="1" id="KW-0812">Transmembrane</keyword>
<dbReference type="RefSeq" id="WP_209947016.1">
    <property type="nucleotide sequence ID" value="NZ_JAGGJU010000010.1"/>
</dbReference>